<dbReference type="Proteomes" id="UP000192327">
    <property type="component" value="Unassembled WGS sequence"/>
</dbReference>
<dbReference type="PATRIC" id="fig|342002.3.peg.385"/>
<dbReference type="RefSeq" id="WP_046187646.1">
    <property type="nucleotide sequence ID" value="NZ_JACKUJ010000045.1"/>
</dbReference>
<dbReference type="STRING" id="342002.BST15_02185"/>
<dbReference type="Pfam" id="PF00881">
    <property type="entry name" value="Nitroreductase"/>
    <property type="match status" value="1"/>
</dbReference>
<dbReference type="Proteomes" id="UP000034416">
    <property type="component" value="Unassembled WGS sequence"/>
</dbReference>
<feature type="domain" description="Nitroreductase" evidence="4">
    <location>
        <begin position="32"/>
        <end position="206"/>
    </location>
</feature>
<evidence type="ECO:0000256" key="2">
    <source>
        <dbReference type="ARBA" id="ARBA00022643"/>
    </source>
</evidence>
<dbReference type="CDD" id="cd02062">
    <property type="entry name" value="Nitro_FMN_reductase"/>
    <property type="match status" value="1"/>
</dbReference>
<proteinExistence type="predicted"/>
<gene>
    <name evidence="6" type="ORF">BST15_02185</name>
    <name evidence="5" type="ORF">WR43_00530</name>
</gene>
<evidence type="ECO:0000313" key="6">
    <source>
        <dbReference type="EMBL" id="ORA00916.1"/>
    </source>
</evidence>
<dbReference type="Gene3D" id="3.40.109.10">
    <property type="entry name" value="NADH Oxidase"/>
    <property type="match status" value="1"/>
</dbReference>
<accession>A0A0F5N557</accession>
<keyword evidence="1" id="KW-0285">Flavoprotein</keyword>
<organism evidence="5 7">
    <name type="scientific">Mycolicibacter arupensis</name>
    <dbReference type="NCBI Taxonomy" id="342002"/>
    <lineage>
        <taxon>Bacteria</taxon>
        <taxon>Bacillati</taxon>
        <taxon>Actinomycetota</taxon>
        <taxon>Actinomycetes</taxon>
        <taxon>Mycobacteriales</taxon>
        <taxon>Mycobacteriaceae</taxon>
        <taxon>Mycolicibacter</taxon>
    </lineage>
</organism>
<dbReference type="GO" id="GO:0016491">
    <property type="term" value="F:oxidoreductase activity"/>
    <property type="evidence" value="ECO:0007669"/>
    <property type="project" value="UniProtKB-KW"/>
</dbReference>
<reference evidence="6 8" key="3">
    <citation type="submission" date="2016-12" db="EMBL/GenBank/DDBJ databases">
        <title>The new phylogeny of genus Mycobacterium.</title>
        <authorList>
            <person name="Tortoli E."/>
            <person name="Trovato A."/>
            <person name="Cirillo D.M."/>
        </authorList>
    </citation>
    <scope>NUCLEOTIDE SEQUENCE [LARGE SCALE GENOMIC DNA]</scope>
    <source>
        <strain evidence="6 8">DSM 44942</strain>
    </source>
</reference>
<dbReference type="InterPro" id="IPR050627">
    <property type="entry name" value="Nitroreductase/BluB"/>
</dbReference>
<dbReference type="EMBL" id="MVHH01000002">
    <property type="protein sequence ID" value="ORA00916.1"/>
    <property type="molecule type" value="Genomic_DNA"/>
</dbReference>
<dbReference type="OrthoDB" id="9798230at2"/>
<dbReference type="PANTHER" id="PTHR23026:SF90">
    <property type="entry name" value="IODOTYROSINE DEIODINASE 1"/>
    <property type="match status" value="1"/>
</dbReference>
<dbReference type="AlphaFoldDB" id="A0A0F5N557"/>
<comment type="caution">
    <text evidence="5">The sequence shown here is derived from an EMBL/GenBank/DDBJ whole genome shotgun (WGS) entry which is preliminary data.</text>
</comment>
<dbReference type="InterPro" id="IPR000415">
    <property type="entry name" value="Nitroreductase-like"/>
</dbReference>
<keyword evidence="3" id="KW-0560">Oxidoreductase</keyword>
<protein>
    <submittedName>
        <fullName evidence="5">Nitroreductase</fullName>
    </submittedName>
</protein>
<reference evidence="5" key="2">
    <citation type="submission" date="2015-04" db="EMBL/GenBank/DDBJ databases">
        <title>Genome sequence of Mycobacterium arupense strain GUC1.</title>
        <authorList>
            <person name="Greninger A.L."/>
            <person name="Cunningham G."/>
            <person name="Chiu C.Y."/>
            <person name="Miller S."/>
        </authorList>
    </citation>
    <scope>NUCLEOTIDE SEQUENCE</scope>
    <source>
        <strain evidence="5">GUC1</strain>
    </source>
</reference>
<evidence type="ECO:0000313" key="7">
    <source>
        <dbReference type="Proteomes" id="UP000034416"/>
    </source>
</evidence>
<sequence>MTTPPAAPEPFVPPEAPEALAGLTMPLAEAMRTQRAIRRLHLDPVDTDVLREVLALALKAPTSSNSQDWAFVVVNDPAQKRRLVRSYQRAFKLFGWFARRTAPDEPTRRQLRVSEWQREHYHELPTLVVACYRRTLKHRPVGWPQLRVSSFYGSVYPAVQNLLLACRAVGLGASLQTLPLWQVRNTRKVLQLPPEMVPVCIIPIGWARGRYGPTQRPPIDDVVHVDRFGNQPWRSGQADKIGRGSP</sequence>
<reference evidence="7" key="1">
    <citation type="submission" date="2015-04" db="EMBL/GenBank/DDBJ databases">
        <title>Genome sequence of Mycobacterium arupense GUC1.</title>
        <authorList>
            <person name="Greninger A.L."/>
            <person name="Cunningham G."/>
            <person name="Chiu C.Y."/>
            <person name="Miller S."/>
        </authorList>
    </citation>
    <scope>NUCLEOTIDE SEQUENCE [LARGE SCALE GENOMIC DNA]</scope>
    <source>
        <strain evidence="7">GUC1</strain>
    </source>
</reference>
<dbReference type="InterPro" id="IPR029479">
    <property type="entry name" value="Nitroreductase"/>
</dbReference>
<evidence type="ECO:0000313" key="5">
    <source>
        <dbReference type="EMBL" id="KKC01413.1"/>
    </source>
</evidence>
<dbReference type="EMBL" id="LASW01000001">
    <property type="protein sequence ID" value="KKC01413.1"/>
    <property type="molecule type" value="Genomic_DNA"/>
</dbReference>
<evidence type="ECO:0000259" key="4">
    <source>
        <dbReference type="Pfam" id="PF00881"/>
    </source>
</evidence>
<keyword evidence="2" id="KW-0288">FMN</keyword>
<evidence type="ECO:0000313" key="8">
    <source>
        <dbReference type="Proteomes" id="UP000192327"/>
    </source>
</evidence>
<dbReference type="SUPFAM" id="SSF55469">
    <property type="entry name" value="FMN-dependent nitroreductase-like"/>
    <property type="match status" value="1"/>
</dbReference>
<name>A0A0F5N557_9MYCO</name>
<evidence type="ECO:0000256" key="3">
    <source>
        <dbReference type="ARBA" id="ARBA00023002"/>
    </source>
</evidence>
<dbReference type="PANTHER" id="PTHR23026">
    <property type="entry name" value="NADPH NITROREDUCTASE"/>
    <property type="match status" value="1"/>
</dbReference>
<evidence type="ECO:0000256" key="1">
    <source>
        <dbReference type="ARBA" id="ARBA00022630"/>
    </source>
</evidence>
<keyword evidence="8" id="KW-1185">Reference proteome</keyword>